<dbReference type="Proteomes" id="UP001497623">
    <property type="component" value="Unassembled WGS sequence"/>
</dbReference>
<dbReference type="SUPFAM" id="SSF49695">
    <property type="entry name" value="gamma-Crystallin-like"/>
    <property type="match status" value="1"/>
</dbReference>
<dbReference type="Gene3D" id="2.60.20.10">
    <property type="entry name" value="Crystallins"/>
    <property type="match status" value="1"/>
</dbReference>
<protein>
    <submittedName>
        <fullName evidence="2">Uncharacterized protein</fullName>
    </submittedName>
</protein>
<dbReference type="InterPro" id="IPR011024">
    <property type="entry name" value="G_crystallin-like"/>
</dbReference>
<evidence type="ECO:0000256" key="1">
    <source>
        <dbReference type="SAM" id="SignalP"/>
    </source>
</evidence>
<feature type="signal peptide" evidence="1">
    <location>
        <begin position="1"/>
        <end position="17"/>
    </location>
</feature>
<name>A0AAV2S190_MEGNR</name>
<organism evidence="2 3">
    <name type="scientific">Meganyctiphanes norvegica</name>
    <name type="common">Northern krill</name>
    <name type="synonym">Thysanopoda norvegica</name>
    <dbReference type="NCBI Taxonomy" id="48144"/>
    <lineage>
        <taxon>Eukaryota</taxon>
        <taxon>Metazoa</taxon>
        <taxon>Ecdysozoa</taxon>
        <taxon>Arthropoda</taxon>
        <taxon>Crustacea</taxon>
        <taxon>Multicrustacea</taxon>
        <taxon>Malacostraca</taxon>
        <taxon>Eumalacostraca</taxon>
        <taxon>Eucarida</taxon>
        <taxon>Euphausiacea</taxon>
        <taxon>Euphausiidae</taxon>
        <taxon>Meganyctiphanes</taxon>
    </lineage>
</organism>
<accession>A0AAV2S190</accession>
<dbReference type="EMBL" id="CAXKWB010036298">
    <property type="protein sequence ID" value="CAL4147900.1"/>
    <property type="molecule type" value="Genomic_DNA"/>
</dbReference>
<gene>
    <name evidence="2" type="ORF">MNOR_LOCUS30145</name>
</gene>
<proteinExistence type="predicted"/>
<keyword evidence="3" id="KW-1185">Reference proteome</keyword>
<evidence type="ECO:0000313" key="3">
    <source>
        <dbReference type="Proteomes" id="UP001497623"/>
    </source>
</evidence>
<sequence>MNNFILVSLLLVGVAVADPWHVSLHTLVEGGGAWTNITEFVHDLSSTGFDEVTKSVCGHGVWLMYSNKDYARSSWPFADSWTEEFVAPEYKCHSLPSTRHNQMSSVRYVGSGVFGDEVLTLYSGQEYTGGEDVFIRNDDNFGVFSNTTDSLIVVGESPWTVYSNNYYQGPSICLTPSPVYSSNGDIGLYYGSWEMAELSVPNNAIASIKKGCNSEKVFTYGRN</sequence>
<comment type="caution">
    <text evidence="2">The sequence shown here is derived from an EMBL/GenBank/DDBJ whole genome shotgun (WGS) entry which is preliminary data.</text>
</comment>
<evidence type="ECO:0000313" key="2">
    <source>
        <dbReference type="EMBL" id="CAL4147900.1"/>
    </source>
</evidence>
<keyword evidence="1" id="KW-0732">Signal</keyword>
<feature type="chain" id="PRO_5043886925" evidence="1">
    <location>
        <begin position="18"/>
        <end position="223"/>
    </location>
</feature>
<dbReference type="AlphaFoldDB" id="A0AAV2S190"/>
<reference evidence="2 3" key="1">
    <citation type="submission" date="2024-05" db="EMBL/GenBank/DDBJ databases">
        <authorList>
            <person name="Wallberg A."/>
        </authorList>
    </citation>
    <scope>NUCLEOTIDE SEQUENCE [LARGE SCALE GENOMIC DNA]</scope>
</reference>